<sequence>MKRSTKKPSSSGVTARSKSSAATRRMRRRADPIQLAGQIVYASVFNTAKDVQRIQHVFVQLVRATVSDSLLASGHTGAGVTELVSTVVSEAIGAVGHAGGSPDLVVRSLAKGIVLGVHEVGGDVELAAFQTMRSLTCHSTASCGDLAPIAHDALGGVAEAADDIGAFGSDIVFEAARGAISGAGEMSTLAMDTVRDVLHGLLGHESAVPQSSSLQDPRFRFPPPR</sequence>
<name>A0ABX0P631_9BURK</name>
<reference evidence="2 3" key="1">
    <citation type="submission" date="2020-03" db="EMBL/GenBank/DDBJ databases">
        <title>Genome sequence of strain Massilia sp. TW-1.</title>
        <authorList>
            <person name="Chaudhary D.K."/>
        </authorList>
    </citation>
    <scope>NUCLEOTIDE SEQUENCE [LARGE SCALE GENOMIC DNA]</scope>
    <source>
        <strain evidence="2 3">TW-1</strain>
    </source>
</reference>
<protein>
    <submittedName>
        <fullName evidence="2">Uncharacterized protein</fullName>
    </submittedName>
</protein>
<evidence type="ECO:0000256" key="1">
    <source>
        <dbReference type="SAM" id="MobiDB-lite"/>
    </source>
</evidence>
<evidence type="ECO:0000313" key="2">
    <source>
        <dbReference type="EMBL" id="NIA52307.1"/>
    </source>
</evidence>
<accession>A0ABX0P631</accession>
<feature type="region of interest" description="Disordered" evidence="1">
    <location>
        <begin position="1"/>
        <end position="28"/>
    </location>
</feature>
<keyword evidence="3" id="KW-1185">Reference proteome</keyword>
<proteinExistence type="predicted"/>
<organism evidence="2 3">
    <name type="scientific">Telluria antibiotica</name>
    <dbReference type="NCBI Taxonomy" id="2717319"/>
    <lineage>
        <taxon>Bacteria</taxon>
        <taxon>Pseudomonadati</taxon>
        <taxon>Pseudomonadota</taxon>
        <taxon>Betaproteobacteria</taxon>
        <taxon>Burkholderiales</taxon>
        <taxon>Oxalobacteraceae</taxon>
        <taxon>Telluria group</taxon>
        <taxon>Telluria</taxon>
    </lineage>
</organism>
<comment type="caution">
    <text evidence="2">The sequence shown here is derived from an EMBL/GenBank/DDBJ whole genome shotgun (WGS) entry which is preliminary data.</text>
</comment>
<evidence type="ECO:0000313" key="3">
    <source>
        <dbReference type="Proteomes" id="UP000716322"/>
    </source>
</evidence>
<gene>
    <name evidence="2" type="ORF">HAV22_01395</name>
</gene>
<dbReference type="RefSeq" id="WP_166855724.1">
    <property type="nucleotide sequence ID" value="NZ_JAAQOM010000001.1"/>
</dbReference>
<dbReference type="EMBL" id="JAAQOM010000001">
    <property type="protein sequence ID" value="NIA52307.1"/>
    <property type="molecule type" value="Genomic_DNA"/>
</dbReference>
<dbReference type="Proteomes" id="UP000716322">
    <property type="component" value="Unassembled WGS sequence"/>
</dbReference>